<evidence type="ECO:0000256" key="11">
    <source>
        <dbReference type="ARBA" id="ARBA00022759"/>
    </source>
</evidence>
<dbReference type="InterPro" id="IPR050951">
    <property type="entry name" value="Retrovirus_Pol_polyprotein"/>
</dbReference>
<dbReference type="Gene3D" id="1.10.340.70">
    <property type="match status" value="1"/>
</dbReference>
<dbReference type="Ensembl" id="ENSMAMT00000065571.1">
    <property type="protein sequence ID" value="ENSMAMP00000067680.1"/>
    <property type="gene ID" value="ENSMAMG00000025331.1"/>
</dbReference>
<evidence type="ECO:0000259" key="23">
    <source>
        <dbReference type="PROSITE" id="PS50994"/>
    </source>
</evidence>
<dbReference type="InterPro" id="IPR016197">
    <property type="entry name" value="Chromo-like_dom_sf"/>
</dbReference>
<dbReference type="CDD" id="cd00303">
    <property type="entry name" value="retropepsin_like"/>
    <property type="match status" value="1"/>
</dbReference>
<dbReference type="Gene3D" id="2.40.50.40">
    <property type="match status" value="1"/>
</dbReference>
<dbReference type="EC" id="3.1.26.4" evidence="3"/>
<keyword evidence="9" id="KW-0479">Metal-binding</keyword>
<keyword evidence="14" id="KW-0229">DNA integration</keyword>
<dbReference type="Pfam" id="PF24626">
    <property type="entry name" value="SH3_Tf2-1"/>
    <property type="match status" value="1"/>
</dbReference>
<comment type="similarity">
    <text evidence="2">Belongs to the beta type-B retroviral polymerase family. HERV class-II K(HML-2) pol subfamily.</text>
</comment>
<dbReference type="InterPro" id="IPR056924">
    <property type="entry name" value="SH3_Tf2-1"/>
</dbReference>
<dbReference type="Pfam" id="PF00385">
    <property type="entry name" value="Chromo"/>
    <property type="match status" value="1"/>
</dbReference>
<dbReference type="InterPro" id="IPR012337">
    <property type="entry name" value="RNaseH-like_sf"/>
</dbReference>
<evidence type="ECO:0000256" key="2">
    <source>
        <dbReference type="ARBA" id="ARBA00010879"/>
    </source>
</evidence>
<dbReference type="CDD" id="cd09274">
    <property type="entry name" value="RNase_HI_RT_Ty3"/>
    <property type="match status" value="1"/>
</dbReference>
<dbReference type="FunFam" id="3.30.420.10:FF:000032">
    <property type="entry name" value="Retrovirus-related Pol polyprotein from transposon 297-like Protein"/>
    <property type="match status" value="1"/>
</dbReference>
<dbReference type="FunFam" id="1.10.340.70:FF:000001">
    <property type="entry name" value="Retrovirus-related Pol polyprotein from transposon gypsy-like Protein"/>
    <property type="match status" value="1"/>
</dbReference>
<dbReference type="Gene3D" id="3.10.10.10">
    <property type="entry name" value="HIV Type 1 Reverse Transcriptase, subunit A, domain 1"/>
    <property type="match status" value="1"/>
</dbReference>
<dbReference type="CDD" id="cd01647">
    <property type="entry name" value="RT_LTR"/>
    <property type="match status" value="1"/>
</dbReference>
<organism evidence="24 25">
    <name type="scientific">Mastacembelus armatus</name>
    <name type="common">zig-zag eel</name>
    <dbReference type="NCBI Taxonomy" id="205130"/>
    <lineage>
        <taxon>Eukaryota</taxon>
        <taxon>Metazoa</taxon>
        <taxon>Chordata</taxon>
        <taxon>Craniata</taxon>
        <taxon>Vertebrata</taxon>
        <taxon>Euteleostomi</taxon>
        <taxon>Actinopterygii</taxon>
        <taxon>Neopterygii</taxon>
        <taxon>Teleostei</taxon>
        <taxon>Neoteleostei</taxon>
        <taxon>Acanthomorphata</taxon>
        <taxon>Anabantaria</taxon>
        <taxon>Synbranchiformes</taxon>
        <taxon>Mastacembelidae</taxon>
        <taxon>Mastacembelus</taxon>
    </lineage>
</organism>
<dbReference type="Pfam" id="PF17917">
    <property type="entry name" value="RT_RNaseH"/>
    <property type="match status" value="1"/>
</dbReference>
<dbReference type="EC" id="2.7.7.49" evidence="4"/>
<keyword evidence="25" id="KW-1185">Reference proteome</keyword>
<comment type="subcellular location">
    <subcellularLocation>
        <location evidence="1">Nucleus</location>
    </subcellularLocation>
</comment>
<dbReference type="GO" id="GO:0046872">
    <property type="term" value="F:metal ion binding"/>
    <property type="evidence" value="ECO:0007669"/>
    <property type="project" value="UniProtKB-KW"/>
</dbReference>
<keyword evidence="17" id="KW-0238">DNA-binding</keyword>
<dbReference type="InterPro" id="IPR043128">
    <property type="entry name" value="Rev_trsase/Diguanyl_cyclase"/>
</dbReference>
<keyword evidence="12" id="KW-0378">Hydrolase</keyword>
<feature type="compositionally biased region" description="Pro residues" evidence="20">
    <location>
        <begin position="58"/>
        <end position="67"/>
    </location>
</feature>
<reference evidence="24" key="1">
    <citation type="submission" date="2025-08" db="UniProtKB">
        <authorList>
            <consortium name="Ensembl"/>
        </authorList>
    </citation>
    <scope>IDENTIFICATION</scope>
</reference>
<dbReference type="PANTHER" id="PTHR37984">
    <property type="entry name" value="PROTEIN CBG26694"/>
    <property type="match status" value="1"/>
</dbReference>
<evidence type="ECO:0000256" key="18">
    <source>
        <dbReference type="ARBA" id="ARBA00023172"/>
    </source>
</evidence>
<evidence type="ECO:0000256" key="15">
    <source>
        <dbReference type="ARBA" id="ARBA00022918"/>
    </source>
</evidence>
<accession>A0A7N8YQF8</accession>
<dbReference type="PANTHER" id="PTHR37984:SF5">
    <property type="entry name" value="PROTEIN NYNRIN-LIKE"/>
    <property type="match status" value="1"/>
</dbReference>
<dbReference type="GO" id="GO:0003677">
    <property type="term" value="F:DNA binding"/>
    <property type="evidence" value="ECO:0007669"/>
    <property type="project" value="UniProtKB-KW"/>
</dbReference>
<keyword evidence="8" id="KW-0540">Nuclease</keyword>
<keyword evidence="11" id="KW-0255">Endonuclease</keyword>
<evidence type="ECO:0000256" key="4">
    <source>
        <dbReference type="ARBA" id="ARBA00012493"/>
    </source>
</evidence>
<evidence type="ECO:0000256" key="3">
    <source>
        <dbReference type="ARBA" id="ARBA00012180"/>
    </source>
</evidence>
<sequence>MTEQPGQRLGRGSSTQDPWKSGVESAILNHEEKLGKISQSMDQMTDQLTQLLQRLPRPDPAAVPLPDSPASTRSSEGGELKLATPVRYNGEVGGSRTFLTQCEIHFSMQPSSFPTEQAKVAYVLSLLGGEAAKWGTATWRRRASCCTSFASFSEHLIQIFDPVRPEVEATTRLARLKQGSGSLRRYIIQFQMLAEESPWGAPALYDHFYLGLNERLKDDLAHQPRPRDLISLIDTVTRLDQRHQEEGSTRDRRPAEGASAGKRSGSAGNEGHLLSPKQDRKSFRRSLTTITIGTPPHQKRWEAFIDSGADTNFISQPLPQPVQVRSFNNTTLHHVRNITAPVFMAINNHQEMVSFHVIKTHEPTIVLGITWLQQHNPYLDWKTGRVPNWCPSCHVSCLQHAVSAVCTPPQDYSEPDLSSVPAVYHDLQEVFNKDKATSLPPHRPYDCAIDLLPGTSPPRGRLRPCIDYRGLNEITVKNRYPFPLLASAFELLQNAKIFTKLDLRNAYHLVRIREGDEWKTAFNTPSGHYEYLVMPFGLTNAPAVFQNLVNDVLGDMINRFVFVYLDDILVFSSSDTEHPQHVRAVLQRLLQNRLYVKLEKCEFHTKLTSFLGFVIRPGEITMDPDKVRAVREWPVPSSRRQLQSFLGFANFYRRFIRNYSGVAAPLHRLTSSKVRFGWTPDAQETFDRLKELFTTAPILKFPNVDLPFLVEVDASDTGVGAVISQKDPADSLVHPCAFFSKKLSPHERNYDVGNKELLAVKLALEEWRHWLEGAKHPFTVLTDHKNLEYLRTAKRLNSRQARWAIFFERFDFKLSFRPGTQNNKADALSRIHAPADAEEEPKFILPTTTRLGAARLTLEEDIMRATGNTRPTACPSGCLFVPARFRTKVLALCHDSHLHVHPGVSRTLEVMRQRFWWPSVRKDTISYVNACTICARMKASHQSPAGLLHPLPIPKRPWSHIALDFVTGLPKSQGMTTILTVCDRFSKMVHFVPLPQLPSAPEMARILADHVFRLHGLPQDIVSDRGPQFVAKFWREFCKLLNISVSLSSGFHPQSNGQMERFNQELESGLRTLCAQHPESWVSNLTWVEYAHNSLPSAATGLSPFQVVSGFQPPVFENQDLETTVPSAAAAVRRCHLAWRKARQQLLRSVSSYSVQANRRRRAAPAYKVGQRVWLSTRDIPLKAASPKLNPRFIGPFPITRIINPAAVRLKLPPHLKIHPTFHVSRIKPVVSSPLSLPTPGPPPARILDGEPVFTVKCLLRSRKRGRGLQYLVDWEGYGQEERSWVARRDIFDKGLIREFHRAHPDQPGGSSGADH</sequence>
<feature type="domain" description="Chromo" evidence="21">
    <location>
        <begin position="1254"/>
        <end position="1312"/>
    </location>
</feature>
<evidence type="ECO:0000313" key="25">
    <source>
        <dbReference type="Proteomes" id="UP000261640"/>
    </source>
</evidence>
<dbReference type="GO" id="GO:0003964">
    <property type="term" value="F:RNA-directed DNA polymerase activity"/>
    <property type="evidence" value="ECO:0007669"/>
    <property type="project" value="UniProtKB-KW"/>
</dbReference>
<keyword evidence="10" id="KW-0064">Aspartyl protease</keyword>
<feature type="compositionally biased region" description="Basic and acidic residues" evidence="20">
    <location>
        <begin position="240"/>
        <end position="255"/>
    </location>
</feature>
<dbReference type="SUPFAM" id="SSF50630">
    <property type="entry name" value="Acid proteases"/>
    <property type="match status" value="1"/>
</dbReference>
<evidence type="ECO:0000256" key="6">
    <source>
        <dbReference type="ARBA" id="ARBA00022679"/>
    </source>
</evidence>
<keyword evidence="18" id="KW-0233">DNA recombination</keyword>
<dbReference type="FunFam" id="3.30.70.270:FF:000020">
    <property type="entry name" value="Transposon Tf2-6 polyprotein-like Protein"/>
    <property type="match status" value="1"/>
</dbReference>
<evidence type="ECO:0000256" key="8">
    <source>
        <dbReference type="ARBA" id="ARBA00022722"/>
    </source>
</evidence>
<dbReference type="InterPro" id="IPR001584">
    <property type="entry name" value="Integrase_cat-core"/>
</dbReference>
<dbReference type="Pfam" id="PF03732">
    <property type="entry name" value="Retrotrans_gag"/>
    <property type="match status" value="1"/>
</dbReference>
<feature type="region of interest" description="Disordered" evidence="20">
    <location>
        <begin position="1"/>
        <end position="23"/>
    </location>
</feature>
<dbReference type="InterPro" id="IPR000953">
    <property type="entry name" value="Chromo/chromo_shadow_dom"/>
</dbReference>
<keyword evidence="5" id="KW-0645">Protease</keyword>
<feature type="region of interest" description="Disordered" evidence="20">
    <location>
        <begin position="240"/>
        <end position="283"/>
    </location>
</feature>
<feature type="domain" description="Reverse transcriptase" evidence="22">
    <location>
        <begin position="433"/>
        <end position="615"/>
    </location>
</feature>
<evidence type="ECO:0000256" key="17">
    <source>
        <dbReference type="ARBA" id="ARBA00023125"/>
    </source>
</evidence>
<evidence type="ECO:0000313" key="24">
    <source>
        <dbReference type="Ensembl" id="ENSMAMP00000067680.1"/>
    </source>
</evidence>
<evidence type="ECO:0000256" key="5">
    <source>
        <dbReference type="ARBA" id="ARBA00022670"/>
    </source>
</evidence>
<evidence type="ECO:0000259" key="22">
    <source>
        <dbReference type="PROSITE" id="PS50878"/>
    </source>
</evidence>
<keyword evidence="13" id="KW-0460">Magnesium</keyword>
<evidence type="ECO:0000256" key="10">
    <source>
        <dbReference type="ARBA" id="ARBA00022750"/>
    </source>
</evidence>
<dbReference type="SUPFAM" id="SSF56672">
    <property type="entry name" value="DNA/RNA polymerases"/>
    <property type="match status" value="1"/>
</dbReference>
<dbReference type="Proteomes" id="UP000261640">
    <property type="component" value="Unplaced"/>
</dbReference>
<evidence type="ECO:0000256" key="19">
    <source>
        <dbReference type="ARBA" id="ARBA00039658"/>
    </source>
</evidence>
<dbReference type="InterPro" id="IPR000477">
    <property type="entry name" value="RT_dom"/>
</dbReference>
<dbReference type="PROSITE" id="PS50013">
    <property type="entry name" value="CHROMO_2"/>
    <property type="match status" value="1"/>
</dbReference>
<evidence type="ECO:0000256" key="1">
    <source>
        <dbReference type="ARBA" id="ARBA00004123"/>
    </source>
</evidence>
<dbReference type="InterPro" id="IPR036397">
    <property type="entry name" value="RNaseH_sf"/>
</dbReference>
<dbReference type="InterPro" id="IPR023780">
    <property type="entry name" value="Chromo_domain"/>
</dbReference>
<dbReference type="InterPro" id="IPR021109">
    <property type="entry name" value="Peptidase_aspartic_dom_sf"/>
</dbReference>
<dbReference type="SUPFAM" id="SSF53098">
    <property type="entry name" value="Ribonuclease H-like"/>
    <property type="match status" value="1"/>
</dbReference>
<feature type="domain" description="Integrase catalytic" evidence="23">
    <location>
        <begin position="953"/>
        <end position="1112"/>
    </location>
</feature>
<dbReference type="InParanoid" id="A0A7N8YQF8"/>
<name>A0A7N8YQF8_9TELE</name>
<evidence type="ECO:0000256" key="16">
    <source>
        <dbReference type="ARBA" id="ARBA00022932"/>
    </source>
</evidence>
<dbReference type="SUPFAM" id="SSF54160">
    <property type="entry name" value="Chromo domain-like"/>
    <property type="match status" value="1"/>
</dbReference>
<dbReference type="PROSITE" id="PS50994">
    <property type="entry name" value="INTEGRASE"/>
    <property type="match status" value="1"/>
</dbReference>
<dbReference type="GO" id="GO:0005634">
    <property type="term" value="C:nucleus"/>
    <property type="evidence" value="ECO:0007669"/>
    <property type="project" value="UniProtKB-SubCell"/>
</dbReference>
<proteinExistence type="inferred from homology"/>
<dbReference type="GO" id="GO:0003887">
    <property type="term" value="F:DNA-directed DNA polymerase activity"/>
    <property type="evidence" value="ECO:0007669"/>
    <property type="project" value="UniProtKB-KW"/>
</dbReference>
<evidence type="ECO:0000256" key="12">
    <source>
        <dbReference type="ARBA" id="ARBA00022801"/>
    </source>
</evidence>
<dbReference type="GO" id="GO:0004190">
    <property type="term" value="F:aspartic-type endopeptidase activity"/>
    <property type="evidence" value="ECO:0007669"/>
    <property type="project" value="UniProtKB-KW"/>
</dbReference>
<evidence type="ECO:0000256" key="9">
    <source>
        <dbReference type="ARBA" id="ARBA00022723"/>
    </source>
</evidence>
<dbReference type="Gene3D" id="3.10.20.370">
    <property type="match status" value="1"/>
</dbReference>
<evidence type="ECO:0000259" key="21">
    <source>
        <dbReference type="PROSITE" id="PS50013"/>
    </source>
</evidence>
<evidence type="ECO:0000256" key="14">
    <source>
        <dbReference type="ARBA" id="ARBA00022908"/>
    </source>
</evidence>
<dbReference type="GeneTree" id="ENSGT01060000248608"/>
<dbReference type="GO" id="GO:0006310">
    <property type="term" value="P:DNA recombination"/>
    <property type="evidence" value="ECO:0007669"/>
    <property type="project" value="UniProtKB-KW"/>
</dbReference>
<reference evidence="24" key="2">
    <citation type="submission" date="2025-09" db="UniProtKB">
        <authorList>
            <consortium name="Ensembl"/>
        </authorList>
    </citation>
    <scope>IDENTIFICATION</scope>
</reference>
<keyword evidence="7" id="KW-0548">Nucleotidyltransferase</keyword>
<dbReference type="InterPro" id="IPR005162">
    <property type="entry name" value="Retrotrans_gag_dom"/>
</dbReference>
<evidence type="ECO:0000256" key="13">
    <source>
        <dbReference type="ARBA" id="ARBA00022842"/>
    </source>
</evidence>
<dbReference type="Gene3D" id="3.30.70.270">
    <property type="match status" value="2"/>
</dbReference>
<dbReference type="Gene3D" id="3.30.420.10">
    <property type="entry name" value="Ribonuclease H-like superfamily/Ribonuclease H"/>
    <property type="match status" value="1"/>
</dbReference>
<dbReference type="Pfam" id="PF00078">
    <property type="entry name" value="RVT_1"/>
    <property type="match status" value="1"/>
</dbReference>
<dbReference type="PROSITE" id="PS50878">
    <property type="entry name" value="RT_POL"/>
    <property type="match status" value="1"/>
</dbReference>
<keyword evidence="15" id="KW-0695">RNA-directed DNA polymerase</keyword>
<dbReference type="Gene3D" id="2.40.70.10">
    <property type="entry name" value="Acid Proteases"/>
    <property type="match status" value="1"/>
</dbReference>
<dbReference type="FunFam" id="3.10.20.370:FF:000003">
    <property type="entry name" value="Transposon Tf2-6 polyprotein"/>
    <property type="match status" value="1"/>
</dbReference>
<feature type="compositionally biased region" description="Low complexity" evidence="20">
    <location>
        <begin position="256"/>
        <end position="267"/>
    </location>
</feature>
<keyword evidence="16" id="KW-0239">DNA-directed DNA polymerase</keyword>
<dbReference type="Pfam" id="PF17921">
    <property type="entry name" value="Integrase_H2C2"/>
    <property type="match status" value="1"/>
</dbReference>
<dbReference type="Pfam" id="PF00665">
    <property type="entry name" value="rve"/>
    <property type="match status" value="1"/>
</dbReference>
<protein>
    <recommendedName>
        <fullName evidence="19">Gypsy retrotransposon integrase-like protein 1</fullName>
        <ecNumber evidence="4">2.7.7.49</ecNumber>
        <ecNumber evidence="3">3.1.26.4</ecNumber>
    </recommendedName>
</protein>
<evidence type="ECO:0000256" key="7">
    <source>
        <dbReference type="ARBA" id="ARBA00022695"/>
    </source>
</evidence>
<dbReference type="GO" id="GO:0006508">
    <property type="term" value="P:proteolysis"/>
    <property type="evidence" value="ECO:0007669"/>
    <property type="project" value="UniProtKB-KW"/>
</dbReference>
<dbReference type="GO" id="GO:0015074">
    <property type="term" value="P:DNA integration"/>
    <property type="evidence" value="ECO:0007669"/>
    <property type="project" value="UniProtKB-KW"/>
</dbReference>
<dbReference type="SMART" id="SM00298">
    <property type="entry name" value="CHROMO"/>
    <property type="match status" value="1"/>
</dbReference>
<keyword evidence="6" id="KW-0808">Transferase</keyword>
<evidence type="ECO:0000256" key="20">
    <source>
        <dbReference type="SAM" id="MobiDB-lite"/>
    </source>
</evidence>
<dbReference type="InterPro" id="IPR041588">
    <property type="entry name" value="Integrase_H2C2"/>
</dbReference>
<dbReference type="InterPro" id="IPR043502">
    <property type="entry name" value="DNA/RNA_pol_sf"/>
</dbReference>
<dbReference type="InterPro" id="IPR041373">
    <property type="entry name" value="RT_RNaseH"/>
</dbReference>
<feature type="region of interest" description="Disordered" evidence="20">
    <location>
        <begin position="57"/>
        <end position="79"/>
    </location>
</feature>
<dbReference type="GO" id="GO:0004523">
    <property type="term" value="F:RNA-DNA hybrid ribonuclease activity"/>
    <property type="evidence" value="ECO:0007669"/>
    <property type="project" value="UniProtKB-EC"/>
</dbReference>